<gene>
    <name evidence="5" type="primary">fumD_1</name>
    <name evidence="5" type="ORF">LuPra_00288</name>
</gene>
<keyword evidence="3" id="KW-0732">Signal</keyword>
<keyword evidence="6" id="KW-1185">Reference proteome</keyword>
<dbReference type="Proteomes" id="UP000076079">
    <property type="component" value="Chromosome"/>
</dbReference>
<feature type="chain" id="PRO_5007357207" description="Carboxylic ester hydrolase" evidence="3">
    <location>
        <begin position="21"/>
        <end position="530"/>
    </location>
</feature>
<dbReference type="InterPro" id="IPR019826">
    <property type="entry name" value="Carboxylesterase_B_AS"/>
</dbReference>
<feature type="signal peptide" evidence="3">
    <location>
        <begin position="1"/>
        <end position="20"/>
    </location>
</feature>
<dbReference type="PROSITE" id="PS00941">
    <property type="entry name" value="CARBOXYLESTERASE_B_2"/>
    <property type="match status" value="1"/>
</dbReference>
<keyword evidence="2 3" id="KW-0378">Hydrolase</keyword>
<dbReference type="GO" id="GO:0016787">
    <property type="term" value="F:hydrolase activity"/>
    <property type="evidence" value="ECO:0007669"/>
    <property type="project" value="UniProtKB-KW"/>
</dbReference>
<dbReference type="STRING" id="1855912.LuPra_00288"/>
<dbReference type="ESTHER" id="9bact-a0a143pf28">
    <property type="family name" value="Carb_B_Bacteria"/>
</dbReference>
<protein>
    <recommendedName>
        <fullName evidence="3">Carboxylic ester hydrolase</fullName>
        <ecNumber evidence="3">3.1.1.-</ecNumber>
    </recommendedName>
</protein>
<evidence type="ECO:0000256" key="1">
    <source>
        <dbReference type="ARBA" id="ARBA00005964"/>
    </source>
</evidence>
<dbReference type="PROSITE" id="PS00122">
    <property type="entry name" value="CARBOXYLESTERASE_B_1"/>
    <property type="match status" value="1"/>
</dbReference>
<name>A0A143PF28_LUTPR</name>
<dbReference type="PATRIC" id="fig|1813736.3.peg.301"/>
<dbReference type="InterPro" id="IPR029058">
    <property type="entry name" value="AB_hydrolase_fold"/>
</dbReference>
<dbReference type="OrthoDB" id="9775851at2"/>
<dbReference type="AlphaFoldDB" id="A0A143PF28"/>
<dbReference type="RefSeq" id="WP_157898616.1">
    <property type="nucleotide sequence ID" value="NZ_CP015136.1"/>
</dbReference>
<feature type="domain" description="Carboxylesterase type B" evidence="4">
    <location>
        <begin position="20"/>
        <end position="485"/>
    </location>
</feature>
<accession>A0A143PF28</accession>
<dbReference type="InterPro" id="IPR002018">
    <property type="entry name" value="CarbesteraseB"/>
</dbReference>
<organism evidence="5 6">
    <name type="scientific">Luteitalea pratensis</name>
    <dbReference type="NCBI Taxonomy" id="1855912"/>
    <lineage>
        <taxon>Bacteria</taxon>
        <taxon>Pseudomonadati</taxon>
        <taxon>Acidobacteriota</taxon>
        <taxon>Vicinamibacteria</taxon>
        <taxon>Vicinamibacterales</taxon>
        <taxon>Vicinamibacteraceae</taxon>
        <taxon>Luteitalea</taxon>
    </lineage>
</organism>
<comment type="similarity">
    <text evidence="1 3">Belongs to the type-B carboxylesterase/lipase family.</text>
</comment>
<reference evidence="6" key="2">
    <citation type="submission" date="2016-04" db="EMBL/GenBank/DDBJ databases">
        <title>First Complete Genome Sequence of a Subdivision 6 Acidobacterium.</title>
        <authorList>
            <person name="Huang S."/>
            <person name="Vieira S."/>
            <person name="Bunk B."/>
            <person name="Riedel T."/>
            <person name="Sproeer C."/>
            <person name="Overmann J."/>
        </authorList>
    </citation>
    <scope>NUCLEOTIDE SEQUENCE [LARGE SCALE GENOMIC DNA]</scope>
    <source>
        <strain evidence="6">DSM 100886 HEG_-6_39</strain>
    </source>
</reference>
<sequence length="530" mass="55947" precursor="true">MKLLAACGLMLAMGVGTAGAQVKTTAGLVEGVTADEGRVRVFKGLPYAAPPVGALRWKAPAPLAPWTGVRKADASGAQCMQPQVFADIVFDRLASEDCLYLNLWTPARDASAKLPVMVWIHGGGYQAGASHEPRHDGVRLARNGVVLITINYRLGVFGFLAHPALSKDDGRGSSGNYALLDMVAALAWVRDNVAAFGGDPGNVTIFGESAGSFAVNALMVVPQARGLFHKVIGESGAHFGPSLSAATREASEANGEKFGVSIEATTAEALRAKPAADVLAAASKWQPWFSPAIDGVVLTEPVAATFAAGKQAQVPLLAGWNADEARGGVLLATERPTATSFVNQTRKRFGPAADALLKVYPADSDAVALESAAALASDLFISYSTWKWIEAHRATGGAPVYRYLFSRKIPVAPGEVRNGRPVTAEDVGARHAGEIEYVFGTLDTVKNVPWTPADRTLSEAIGKYWTNFARTGNPNGIDLQAWPVLAATAPGANQDMGPRLIELDTTIRAVPEANRARYEALDQMLTAPPR</sequence>
<dbReference type="SUPFAM" id="SSF53474">
    <property type="entry name" value="alpha/beta-Hydrolases"/>
    <property type="match status" value="1"/>
</dbReference>
<dbReference type="EMBL" id="CP015136">
    <property type="protein sequence ID" value="AMY07121.1"/>
    <property type="molecule type" value="Genomic_DNA"/>
</dbReference>
<dbReference type="InterPro" id="IPR050309">
    <property type="entry name" value="Type-B_Carboxylest/Lipase"/>
</dbReference>
<dbReference type="Gene3D" id="3.40.50.1820">
    <property type="entry name" value="alpha/beta hydrolase"/>
    <property type="match status" value="1"/>
</dbReference>
<evidence type="ECO:0000256" key="3">
    <source>
        <dbReference type="RuleBase" id="RU361235"/>
    </source>
</evidence>
<reference evidence="5 6" key="1">
    <citation type="journal article" date="2016" name="Genome Announc.">
        <title>First Complete Genome Sequence of a Subdivision 6 Acidobacterium Strain.</title>
        <authorList>
            <person name="Huang S."/>
            <person name="Vieira S."/>
            <person name="Bunk B."/>
            <person name="Riedel T."/>
            <person name="Sproer C."/>
            <person name="Overmann J."/>
        </authorList>
    </citation>
    <scope>NUCLEOTIDE SEQUENCE [LARGE SCALE GENOMIC DNA]</scope>
    <source>
        <strain evidence="6">DSM 100886 HEG_-6_39</strain>
    </source>
</reference>
<dbReference type="PANTHER" id="PTHR11559">
    <property type="entry name" value="CARBOXYLESTERASE"/>
    <property type="match status" value="1"/>
</dbReference>
<evidence type="ECO:0000259" key="4">
    <source>
        <dbReference type="Pfam" id="PF00135"/>
    </source>
</evidence>
<proteinExistence type="inferred from homology"/>
<dbReference type="KEGG" id="abac:LuPra_00288"/>
<dbReference type="Pfam" id="PF00135">
    <property type="entry name" value="COesterase"/>
    <property type="match status" value="1"/>
</dbReference>
<dbReference type="EC" id="3.1.1.-" evidence="3"/>
<dbReference type="InterPro" id="IPR019819">
    <property type="entry name" value="Carboxylesterase_B_CS"/>
</dbReference>
<evidence type="ECO:0000256" key="2">
    <source>
        <dbReference type="ARBA" id="ARBA00022801"/>
    </source>
</evidence>
<evidence type="ECO:0000313" key="6">
    <source>
        <dbReference type="Proteomes" id="UP000076079"/>
    </source>
</evidence>
<evidence type="ECO:0000313" key="5">
    <source>
        <dbReference type="EMBL" id="AMY07121.1"/>
    </source>
</evidence>